<feature type="transmembrane region" description="Helical" evidence="5">
    <location>
        <begin position="27"/>
        <end position="48"/>
    </location>
</feature>
<protein>
    <submittedName>
        <fullName evidence="8">G_PROTEIN_RECEP_F1_2 domain-containing protein</fullName>
    </submittedName>
</protein>
<dbReference type="Proteomes" id="UP000095287">
    <property type="component" value="Unplaced"/>
</dbReference>
<name>A0A1I7YK95_9BILA</name>
<organism evidence="7 8">
    <name type="scientific">Steinernema glaseri</name>
    <dbReference type="NCBI Taxonomy" id="37863"/>
    <lineage>
        <taxon>Eukaryota</taxon>
        <taxon>Metazoa</taxon>
        <taxon>Ecdysozoa</taxon>
        <taxon>Nematoda</taxon>
        <taxon>Chromadorea</taxon>
        <taxon>Rhabditida</taxon>
        <taxon>Tylenchina</taxon>
        <taxon>Panagrolaimomorpha</taxon>
        <taxon>Strongyloidoidea</taxon>
        <taxon>Steinernematidae</taxon>
        <taxon>Steinernema</taxon>
    </lineage>
</organism>
<evidence type="ECO:0000313" key="8">
    <source>
        <dbReference type="WBParaSite" id="L893_g1715.t1"/>
    </source>
</evidence>
<dbReference type="InterPro" id="IPR019430">
    <property type="entry name" value="7TM_GPCR_serpentine_rcpt_Srx"/>
</dbReference>
<dbReference type="PANTHER" id="PTHR23017">
    <property type="entry name" value="SERPENTINE RECEPTOR, CLASS X"/>
    <property type="match status" value="1"/>
</dbReference>
<sequence>MLIALDRCLLITRPFSFQVIFSRRNTALFIAVSWILSLAAVLAALYFPCNEEHKEGSLFSMEPSMHCNYIFIVFTYGPMWLAIVTTLLVDVYSIWSLHKMNKVRDQLSAQDWSPVYKRKILKLCYMLALQCFVNPLIMFIVTIGDDVESPILSFLVTIFLLSIADSIDGAIVIAFNHDLQTMKNTIGSPASKCVSTRGSAVKASSNGV</sequence>
<dbReference type="WBParaSite" id="L893_g1715.t1">
    <property type="protein sequence ID" value="L893_g1715.t1"/>
    <property type="gene ID" value="L893_g1715"/>
</dbReference>
<proteinExistence type="predicted"/>
<feature type="transmembrane region" description="Helical" evidence="5">
    <location>
        <begin position="123"/>
        <end position="144"/>
    </location>
</feature>
<dbReference type="GO" id="GO:0016020">
    <property type="term" value="C:membrane"/>
    <property type="evidence" value="ECO:0007669"/>
    <property type="project" value="UniProtKB-SubCell"/>
</dbReference>
<feature type="transmembrane region" description="Helical" evidence="5">
    <location>
        <begin position="68"/>
        <end position="95"/>
    </location>
</feature>
<dbReference type="PROSITE" id="PS50262">
    <property type="entry name" value="G_PROTEIN_RECEP_F1_2"/>
    <property type="match status" value="1"/>
</dbReference>
<evidence type="ECO:0000256" key="5">
    <source>
        <dbReference type="SAM" id="Phobius"/>
    </source>
</evidence>
<dbReference type="SUPFAM" id="SSF81321">
    <property type="entry name" value="Family A G protein-coupled receptor-like"/>
    <property type="match status" value="1"/>
</dbReference>
<keyword evidence="3 5" id="KW-1133">Transmembrane helix</keyword>
<evidence type="ECO:0000313" key="7">
    <source>
        <dbReference type="Proteomes" id="UP000095287"/>
    </source>
</evidence>
<dbReference type="Pfam" id="PF10328">
    <property type="entry name" value="7TM_GPCR_Srx"/>
    <property type="match status" value="1"/>
</dbReference>
<dbReference type="PANTHER" id="PTHR23017:SF21">
    <property type="entry name" value="7TM GPCR SERPENTINE RECEPTOR CLASS X (SRX) DOMAIN-CONTAINING PROTEIN"/>
    <property type="match status" value="1"/>
</dbReference>
<feature type="transmembrane region" description="Helical" evidence="5">
    <location>
        <begin position="150"/>
        <end position="175"/>
    </location>
</feature>
<evidence type="ECO:0000256" key="4">
    <source>
        <dbReference type="ARBA" id="ARBA00023136"/>
    </source>
</evidence>
<reference evidence="8" key="1">
    <citation type="submission" date="2016-11" db="UniProtKB">
        <authorList>
            <consortium name="WormBaseParasite"/>
        </authorList>
    </citation>
    <scope>IDENTIFICATION</scope>
</reference>
<dbReference type="CDD" id="cd00637">
    <property type="entry name" value="7tm_classA_rhodopsin-like"/>
    <property type="match status" value="1"/>
</dbReference>
<feature type="domain" description="G-protein coupled receptors family 1 profile" evidence="6">
    <location>
        <begin position="1"/>
        <end position="172"/>
    </location>
</feature>
<dbReference type="AlphaFoldDB" id="A0A1I7YK95"/>
<keyword evidence="4 5" id="KW-0472">Membrane</keyword>
<evidence type="ECO:0000256" key="1">
    <source>
        <dbReference type="ARBA" id="ARBA00004370"/>
    </source>
</evidence>
<dbReference type="Gene3D" id="1.20.1070.10">
    <property type="entry name" value="Rhodopsin 7-helix transmembrane proteins"/>
    <property type="match status" value="1"/>
</dbReference>
<keyword evidence="7" id="KW-1185">Reference proteome</keyword>
<keyword evidence="2 5" id="KW-0812">Transmembrane</keyword>
<evidence type="ECO:0000256" key="2">
    <source>
        <dbReference type="ARBA" id="ARBA00022692"/>
    </source>
</evidence>
<evidence type="ECO:0000256" key="3">
    <source>
        <dbReference type="ARBA" id="ARBA00022989"/>
    </source>
</evidence>
<evidence type="ECO:0000259" key="6">
    <source>
        <dbReference type="PROSITE" id="PS50262"/>
    </source>
</evidence>
<comment type="subcellular location">
    <subcellularLocation>
        <location evidence="1">Membrane</location>
    </subcellularLocation>
</comment>
<accession>A0A1I7YK95</accession>
<dbReference type="InterPro" id="IPR017452">
    <property type="entry name" value="GPCR_Rhodpsn_7TM"/>
</dbReference>